<dbReference type="GO" id="GO:0005615">
    <property type="term" value="C:extracellular space"/>
    <property type="evidence" value="ECO:0007669"/>
    <property type="project" value="TreeGrafter"/>
</dbReference>
<evidence type="ECO:0000256" key="1">
    <source>
        <dbReference type="ARBA" id="ARBA00023180"/>
    </source>
</evidence>
<dbReference type="InterPro" id="IPR001039">
    <property type="entry name" value="MHC_I_a_a1/a2"/>
</dbReference>
<name>A0A4X2L100_VOMUR</name>
<feature type="chain" id="PRO_5044616107" description="MHC class I-like antigen recognition-like domain-containing protein" evidence="3">
    <location>
        <begin position="22"/>
        <end position="200"/>
    </location>
</feature>
<sequence>MMGPLITAFFLLLFSGTTVLGQKPQSAPKPGKQCDSLVYKDVVRSKPTPLFTNKAYFNGRLVYQYDSNSQKAVPEPGWENVEDWNQESQLQKQRGDFAAENLEEIMAYYKDVSGSHVLTGTYGCELCKNGATNGFWRCEYDERPFIEFDKGIPAWIPKQPAAEMIKAKWEADGAVYRAKEYLEKTCIERLKQYQDYKKAN</sequence>
<feature type="domain" description="MHC class I-like antigen recognition-like" evidence="4">
    <location>
        <begin position="46"/>
        <end position="199"/>
    </location>
</feature>
<dbReference type="Pfam" id="PF00129">
    <property type="entry name" value="MHC_I"/>
    <property type="match status" value="1"/>
</dbReference>
<dbReference type="SUPFAM" id="SSF54452">
    <property type="entry name" value="MHC antigen-recognition domain"/>
    <property type="match status" value="1"/>
</dbReference>
<evidence type="ECO:0000313" key="5">
    <source>
        <dbReference type="Ensembl" id="ENSVURP00010017648.1"/>
    </source>
</evidence>
<dbReference type="GeneTree" id="ENSGT01120000271828"/>
<proteinExistence type="inferred from homology"/>
<dbReference type="Proteomes" id="UP000314987">
    <property type="component" value="Unassembled WGS sequence"/>
</dbReference>
<dbReference type="InterPro" id="IPR050208">
    <property type="entry name" value="MHC_class-I_related"/>
</dbReference>
<dbReference type="Gene3D" id="3.30.500.10">
    <property type="entry name" value="MHC class I-like antigen recognition-like"/>
    <property type="match status" value="1"/>
</dbReference>
<accession>A0A4X2L100</accession>
<keyword evidence="6" id="KW-1185">Reference proteome</keyword>
<dbReference type="GO" id="GO:0001916">
    <property type="term" value="P:positive regulation of T cell mediated cytotoxicity"/>
    <property type="evidence" value="ECO:0007669"/>
    <property type="project" value="TreeGrafter"/>
</dbReference>
<reference evidence="6" key="1">
    <citation type="submission" date="2018-12" db="EMBL/GenBank/DDBJ databases">
        <authorList>
            <person name="Yazar S."/>
        </authorList>
    </citation>
    <scope>NUCLEOTIDE SEQUENCE [LARGE SCALE GENOMIC DNA]</scope>
</reference>
<organism evidence="5 6">
    <name type="scientific">Vombatus ursinus</name>
    <name type="common">Common wombat</name>
    <dbReference type="NCBI Taxonomy" id="29139"/>
    <lineage>
        <taxon>Eukaryota</taxon>
        <taxon>Metazoa</taxon>
        <taxon>Chordata</taxon>
        <taxon>Craniata</taxon>
        <taxon>Vertebrata</taxon>
        <taxon>Euteleostomi</taxon>
        <taxon>Mammalia</taxon>
        <taxon>Metatheria</taxon>
        <taxon>Diprotodontia</taxon>
        <taxon>Vombatidae</taxon>
        <taxon>Vombatus</taxon>
    </lineage>
</organism>
<dbReference type="Ensembl" id="ENSVURT00010020034.1">
    <property type="protein sequence ID" value="ENSVURP00010017648.1"/>
    <property type="gene ID" value="ENSVURG00010013473.1"/>
</dbReference>
<dbReference type="PANTHER" id="PTHR16675:SF289">
    <property type="entry name" value="ZINC-ALPHA-2-GLYCOPROTEIN"/>
    <property type="match status" value="1"/>
</dbReference>
<evidence type="ECO:0000256" key="3">
    <source>
        <dbReference type="SAM" id="SignalP"/>
    </source>
</evidence>
<dbReference type="OrthoDB" id="8936120at2759"/>
<dbReference type="InterPro" id="IPR011161">
    <property type="entry name" value="MHC_I-like_Ag-recog"/>
</dbReference>
<comment type="similarity">
    <text evidence="2">Belongs to the MHC class I family.</text>
</comment>
<evidence type="ECO:0000259" key="4">
    <source>
        <dbReference type="Pfam" id="PF00129"/>
    </source>
</evidence>
<dbReference type="GO" id="GO:0002486">
    <property type="term" value="P:antigen processing and presentation of endogenous peptide antigen via MHC class I via ER pathway, TAP-independent"/>
    <property type="evidence" value="ECO:0007669"/>
    <property type="project" value="TreeGrafter"/>
</dbReference>
<dbReference type="InterPro" id="IPR037055">
    <property type="entry name" value="MHC_I-like_Ag-recog_sf"/>
</dbReference>
<dbReference type="GO" id="GO:0009897">
    <property type="term" value="C:external side of plasma membrane"/>
    <property type="evidence" value="ECO:0007669"/>
    <property type="project" value="TreeGrafter"/>
</dbReference>
<dbReference type="GeneID" id="114030153"/>
<dbReference type="InterPro" id="IPR011162">
    <property type="entry name" value="MHC_I/II-like_Ag-recog"/>
</dbReference>
<protein>
    <recommendedName>
        <fullName evidence="4">MHC class I-like antigen recognition-like domain-containing protein</fullName>
    </recommendedName>
</protein>
<evidence type="ECO:0000313" key="6">
    <source>
        <dbReference type="Proteomes" id="UP000314987"/>
    </source>
</evidence>
<dbReference type="Ensembl" id="ENSVURT00010020039.1">
    <property type="protein sequence ID" value="ENSVURP00010017653.1"/>
    <property type="gene ID" value="ENSVURG00010013473.1"/>
</dbReference>
<dbReference type="STRING" id="29139.ENSVURP00010017653"/>
<keyword evidence="3" id="KW-0732">Signal</keyword>
<evidence type="ECO:0000256" key="2">
    <source>
        <dbReference type="RuleBase" id="RU004439"/>
    </source>
</evidence>
<dbReference type="PANTHER" id="PTHR16675">
    <property type="entry name" value="MHC CLASS I-RELATED"/>
    <property type="match status" value="1"/>
</dbReference>
<dbReference type="FunFam" id="3.30.500.10:FF:000001">
    <property type="entry name" value="H-2 class I histocompatibility antigen, alpha chain"/>
    <property type="match status" value="1"/>
</dbReference>
<gene>
    <name evidence="5" type="primary">LOC114030153</name>
</gene>
<dbReference type="PRINTS" id="PR01638">
    <property type="entry name" value="MHCCLASSI"/>
</dbReference>
<keyword evidence="1" id="KW-0325">Glycoprotein</keyword>
<dbReference type="AlphaFoldDB" id="A0A4X2L100"/>
<reference evidence="5" key="2">
    <citation type="submission" date="2025-05" db="UniProtKB">
        <authorList>
            <consortium name="Ensembl"/>
        </authorList>
    </citation>
    <scope>IDENTIFICATION</scope>
</reference>
<dbReference type="RefSeq" id="XP_027700705.1">
    <property type="nucleotide sequence ID" value="XM_027844904.1"/>
</dbReference>
<dbReference type="GO" id="GO:0002476">
    <property type="term" value="P:antigen processing and presentation of endogenous peptide antigen via MHC class Ib"/>
    <property type="evidence" value="ECO:0007669"/>
    <property type="project" value="TreeGrafter"/>
</dbReference>
<dbReference type="OMA" id="EREACPR"/>
<dbReference type="GO" id="GO:0006955">
    <property type="term" value="P:immune response"/>
    <property type="evidence" value="ECO:0007669"/>
    <property type="project" value="TreeGrafter"/>
</dbReference>
<feature type="signal peptide" evidence="3">
    <location>
        <begin position="1"/>
        <end position="21"/>
    </location>
</feature>